<dbReference type="GO" id="GO:0006313">
    <property type="term" value="P:DNA transposition"/>
    <property type="evidence" value="ECO:0007669"/>
    <property type="project" value="InterPro"/>
</dbReference>
<protein>
    <submittedName>
        <fullName evidence="1">Transposase</fullName>
    </submittedName>
</protein>
<dbReference type="SUPFAM" id="SSF48295">
    <property type="entry name" value="TrpR-like"/>
    <property type="match status" value="1"/>
</dbReference>
<dbReference type="RefSeq" id="WP_074215409.1">
    <property type="nucleotide sequence ID" value="NZ_FSRG01000003.1"/>
</dbReference>
<gene>
    <name evidence="1" type="ORF">SAMN02745161_0544</name>
</gene>
<name>A0A1N6DX01_9BACT</name>
<dbReference type="OrthoDB" id="5365969at2"/>
<evidence type="ECO:0000313" key="1">
    <source>
        <dbReference type="EMBL" id="SIN75281.1"/>
    </source>
</evidence>
<dbReference type="GO" id="GO:0043565">
    <property type="term" value="F:sequence-specific DNA binding"/>
    <property type="evidence" value="ECO:0007669"/>
    <property type="project" value="InterPro"/>
</dbReference>
<evidence type="ECO:0000313" key="2">
    <source>
        <dbReference type="Proteomes" id="UP000184694"/>
    </source>
</evidence>
<keyword evidence="2" id="KW-1185">Reference proteome</keyword>
<sequence length="60" mass="7109">MNDKRCTDKFKIEAEKQITEHGYLVQDVTQRVEVSSHSLYLWQKKYRDGVVSAGHIDDRR</sequence>
<dbReference type="Proteomes" id="UP000184694">
    <property type="component" value="Unassembled WGS sequence"/>
</dbReference>
<dbReference type="InterPro" id="IPR010921">
    <property type="entry name" value="Trp_repressor/repl_initiator"/>
</dbReference>
<organism evidence="1 2">
    <name type="scientific">Halodesulfovibrio marinisediminis DSM 17456</name>
    <dbReference type="NCBI Taxonomy" id="1121457"/>
    <lineage>
        <taxon>Bacteria</taxon>
        <taxon>Pseudomonadati</taxon>
        <taxon>Thermodesulfobacteriota</taxon>
        <taxon>Desulfovibrionia</taxon>
        <taxon>Desulfovibrionales</taxon>
        <taxon>Desulfovibrionaceae</taxon>
        <taxon>Halodesulfovibrio</taxon>
    </lineage>
</organism>
<accession>A0A1N6DX01</accession>
<dbReference type="EMBL" id="FSRG01000003">
    <property type="protein sequence ID" value="SIN75281.1"/>
    <property type="molecule type" value="Genomic_DNA"/>
</dbReference>
<reference evidence="2" key="1">
    <citation type="submission" date="2016-11" db="EMBL/GenBank/DDBJ databases">
        <authorList>
            <person name="Varghese N."/>
            <person name="Submissions S."/>
        </authorList>
    </citation>
    <scope>NUCLEOTIDE SEQUENCE [LARGE SCALE GENOMIC DNA]</scope>
    <source>
        <strain evidence="2">DSM 17456</strain>
    </source>
</reference>
<dbReference type="GO" id="GO:0004803">
    <property type="term" value="F:transposase activity"/>
    <property type="evidence" value="ECO:0007669"/>
    <property type="project" value="InterPro"/>
</dbReference>
<dbReference type="AlphaFoldDB" id="A0A1N6DX01"/>
<dbReference type="InterPro" id="IPR002514">
    <property type="entry name" value="Transposase_8"/>
</dbReference>
<proteinExistence type="predicted"/>
<dbReference type="STRING" id="1121457.SAMN02745161_0544"/>
<dbReference type="Pfam" id="PF01527">
    <property type="entry name" value="HTH_Tnp_1"/>
    <property type="match status" value="1"/>
</dbReference>